<evidence type="ECO:0000256" key="3">
    <source>
        <dbReference type="ARBA" id="ARBA00062323"/>
    </source>
</evidence>
<sequence length="251" mass="28343">MKKISIFNIKGGVGKTTSAINLAGCLQEEGKKVLLVDLDSQANATMTMQCYSMQDLTVADVLLEKDLNIKDVIKHTEFDGIDMIPSNINLSFTEKEILVDVQRSQQFRLRNALKKVEDEYDYCIIDCPPALNTITVNALVTSDKVLVPIKIDKYALDGLEYLLKSITQMKEEFNPNLEFGGCFITMDTSTTVNNEIKKELRNLLGDKIFKTTIRHNVKVVESTFENSPVIYSYSKAKASKNYRELCKEVFA</sequence>
<evidence type="ECO:0000256" key="1">
    <source>
        <dbReference type="ARBA" id="ARBA00006976"/>
    </source>
</evidence>
<dbReference type="Gene3D" id="3.40.50.300">
    <property type="entry name" value="P-loop containing nucleotide triphosphate hydrolases"/>
    <property type="match status" value="1"/>
</dbReference>
<dbReference type="FunFam" id="3.40.50.300:FF:000285">
    <property type="entry name" value="Sporulation initiation inhibitor Soj"/>
    <property type="match status" value="1"/>
</dbReference>
<dbReference type="InterPro" id="IPR025669">
    <property type="entry name" value="AAA_dom"/>
</dbReference>
<protein>
    <recommendedName>
        <fullName evidence="4">Sporulation initiation inhibitor protein Soj</fullName>
    </recommendedName>
</protein>
<reference evidence="6 7" key="1">
    <citation type="submission" date="2015-09" db="EMBL/GenBank/DDBJ databases">
        <authorList>
            <consortium name="Pathogen Informatics"/>
        </authorList>
    </citation>
    <scope>NUCLEOTIDE SEQUENCE [LARGE SCALE GENOMIC DNA]</scope>
    <source>
        <strain evidence="6 7">2789STDY5834956</strain>
    </source>
</reference>
<dbReference type="EMBL" id="CZBO01000020">
    <property type="protein sequence ID" value="CUQ35205.1"/>
    <property type="molecule type" value="Genomic_DNA"/>
</dbReference>
<organism evidence="6 7">
    <name type="scientific">Clostridium baratii</name>
    <dbReference type="NCBI Taxonomy" id="1561"/>
    <lineage>
        <taxon>Bacteria</taxon>
        <taxon>Bacillati</taxon>
        <taxon>Bacillota</taxon>
        <taxon>Clostridia</taxon>
        <taxon>Eubacteriales</taxon>
        <taxon>Clostridiaceae</taxon>
        <taxon>Clostridium</taxon>
    </lineage>
</organism>
<comment type="catalytic activity">
    <reaction evidence="2">
        <text>ATP + H2O = ADP + phosphate + H(+)</text>
        <dbReference type="Rhea" id="RHEA:13065"/>
        <dbReference type="ChEBI" id="CHEBI:15377"/>
        <dbReference type="ChEBI" id="CHEBI:15378"/>
        <dbReference type="ChEBI" id="CHEBI:30616"/>
        <dbReference type="ChEBI" id="CHEBI:43474"/>
        <dbReference type="ChEBI" id="CHEBI:456216"/>
    </reaction>
</comment>
<gene>
    <name evidence="6" type="primary">soj_2</name>
    <name evidence="6" type="ORF">ERS852568_03035</name>
</gene>
<name>A0A174VTG9_9CLOT</name>
<dbReference type="Pfam" id="PF13614">
    <property type="entry name" value="AAA_31"/>
    <property type="match status" value="1"/>
</dbReference>
<dbReference type="Proteomes" id="UP000095563">
    <property type="component" value="Unassembled WGS sequence"/>
</dbReference>
<dbReference type="PANTHER" id="PTHR13696:SF52">
    <property type="entry name" value="PARA FAMILY PROTEIN CT_582"/>
    <property type="match status" value="1"/>
</dbReference>
<dbReference type="InterPro" id="IPR050678">
    <property type="entry name" value="DNA_Partitioning_ATPase"/>
</dbReference>
<feature type="domain" description="AAA" evidence="5">
    <location>
        <begin position="1"/>
        <end position="178"/>
    </location>
</feature>
<evidence type="ECO:0000256" key="4">
    <source>
        <dbReference type="ARBA" id="ARBA00071824"/>
    </source>
</evidence>
<dbReference type="PIRSF" id="PIRSF009320">
    <property type="entry name" value="Nuc_binding_HP_1000"/>
    <property type="match status" value="1"/>
</dbReference>
<dbReference type="RefSeq" id="WP_055209393.1">
    <property type="nucleotide sequence ID" value="NZ_CZBO01000020.1"/>
</dbReference>
<comment type="similarity">
    <text evidence="1">Belongs to the ParA family.</text>
</comment>
<dbReference type="PANTHER" id="PTHR13696">
    <property type="entry name" value="P-LOOP CONTAINING NUCLEOSIDE TRIPHOSPHATE HYDROLASE"/>
    <property type="match status" value="1"/>
</dbReference>
<comment type="subunit">
    <text evidence="3">Dimerizes in the presence of ATP but not ADP; ATP-binding is required for double-stranded (ds)DNA-binding. Interacts with DnaA.</text>
</comment>
<dbReference type="SUPFAM" id="SSF52540">
    <property type="entry name" value="P-loop containing nucleoside triphosphate hydrolases"/>
    <property type="match status" value="1"/>
</dbReference>
<accession>A0A174VTG9</accession>
<proteinExistence type="inferred from homology"/>
<evidence type="ECO:0000259" key="5">
    <source>
        <dbReference type="Pfam" id="PF13614"/>
    </source>
</evidence>
<dbReference type="InterPro" id="IPR027417">
    <property type="entry name" value="P-loop_NTPase"/>
</dbReference>
<evidence type="ECO:0000313" key="7">
    <source>
        <dbReference type="Proteomes" id="UP000095563"/>
    </source>
</evidence>
<dbReference type="AlphaFoldDB" id="A0A174VTG9"/>
<evidence type="ECO:0000313" key="6">
    <source>
        <dbReference type="EMBL" id="CUQ35205.1"/>
    </source>
</evidence>
<evidence type="ECO:0000256" key="2">
    <source>
        <dbReference type="ARBA" id="ARBA00049360"/>
    </source>
</evidence>
<dbReference type="CDD" id="cd02042">
    <property type="entry name" value="ParAB_family"/>
    <property type="match status" value="1"/>
</dbReference>